<feature type="domain" description="Peptidase C-terminal archaeal/bacterial" evidence="2">
    <location>
        <begin position="457"/>
        <end position="524"/>
    </location>
</feature>
<keyword evidence="6" id="KW-1185">Reference proteome</keyword>
<dbReference type="InterPro" id="IPR007280">
    <property type="entry name" value="Peptidase_C_arc/bac"/>
</dbReference>
<dbReference type="Proteomes" id="UP000035579">
    <property type="component" value="Chromosome"/>
</dbReference>
<evidence type="ECO:0000313" key="4">
    <source>
        <dbReference type="EMBL" id="REG34327.1"/>
    </source>
</evidence>
<sequence>MRQSSPSSKRSGLGPWLLVPLLTLVLAACGEGAAVDPREEAANEELSTGAASLGEFRLRVMAANTTSGSAQSYDPGHGIRIFQGTKPDVVAIQEFNYGNNSASAIRGFVDTTFGSGFYYYREAGAQIPNGIISRYPILASGEWDDTEVSNRDFAWARINVPGPKDLWVVSVHLLTSSSTVRNIEATNLVKFIKDNVPTTDYLVIAGDFNTSSRTEPCFSAFAQVVSTASPYPADRNGNTNTNASRGSPYDHVLVDADLRAYQMATVIGSSSFSAGLVVDTRVYSPIAEISPAESGDSGASSMQHMAVIKDFLLPGDDGTTPVGSVTVGSPNGGESWVGGSSQPITWTASGVSNVKLEYTLDGSTWTLISASTPASAGSYTWVVPTTAATAARVRVSDAANTTITDSSNAAFTITVSTTPGPTPPITVETESNDTAAAASGRVGAGTSVSGSLATSTDVDWFKFTVTAPGTVTVKLTMPGSADLDWFLYTSSDLNFFEARGYTTSNPEVGTYEALAAGTYYVKVVGYAGATSSYSLLVTGAGVQP</sequence>
<protein>
    <submittedName>
        <fullName evidence="3 4">Endonuclease/exonuclease/phosphatase family</fullName>
    </submittedName>
</protein>
<dbReference type="Pfam" id="PF03372">
    <property type="entry name" value="Exo_endo_phos"/>
    <property type="match status" value="1"/>
</dbReference>
<organism evidence="3 5">
    <name type="scientific">Archangium gephyra</name>
    <dbReference type="NCBI Taxonomy" id="48"/>
    <lineage>
        <taxon>Bacteria</taxon>
        <taxon>Pseudomonadati</taxon>
        <taxon>Myxococcota</taxon>
        <taxon>Myxococcia</taxon>
        <taxon>Myxococcales</taxon>
        <taxon>Cystobacterineae</taxon>
        <taxon>Archangiaceae</taxon>
        <taxon>Archangium</taxon>
    </lineage>
</organism>
<dbReference type="InterPro" id="IPR036691">
    <property type="entry name" value="Endo/exonu/phosph_ase_sf"/>
</dbReference>
<dbReference type="Gene3D" id="3.60.10.10">
    <property type="entry name" value="Endonuclease/exonuclease/phosphatase"/>
    <property type="match status" value="1"/>
</dbReference>
<reference evidence="3 5" key="1">
    <citation type="submission" date="2015-05" db="EMBL/GenBank/DDBJ databases">
        <title>Genome assembly of Archangium gephyra DSM 2261.</title>
        <authorList>
            <person name="Sharma G."/>
            <person name="Subramanian S."/>
        </authorList>
    </citation>
    <scope>NUCLEOTIDE SEQUENCE [LARGE SCALE GENOMIC DNA]</scope>
    <source>
        <strain evidence="3 5">DSM 2261</strain>
    </source>
</reference>
<dbReference type="GO" id="GO:0016787">
    <property type="term" value="F:hydrolase activity"/>
    <property type="evidence" value="ECO:0007669"/>
    <property type="project" value="UniProtKB-KW"/>
</dbReference>
<dbReference type="SUPFAM" id="SSF89260">
    <property type="entry name" value="Collagen-binding domain"/>
    <property type="match status" value="1"/>
</dbReference>
<keyword evidence="3" id="KW-0540">Nuclease</keyword>
<dbReference type="SUPFAM" id="SSF56219">
    <property type="entry name" value="DNase I-like"/>
    <property type="match status" value="1"/>
</dbReference>
<evidence type="ECO:0000313" key="6">
    <source>
        <dbReference type="Proteomes" id="UP000256345"/>
    </source>
</evidence>
<accession>A0AAC8Q5Q1</accession>
<keyword evidence="3" id="KW-0255">Endonuclease</keyword>
<evidence type="ECO:0000259" key="2">
    <source>
        <dbReference type="Pfam" id="PF04151"/>
    </source>
</evidence>
<evidence type="ECO:0000313" key="3">
    <source>
        <dbReference type="EMBL" id="AKJ01511.1"/>
    </source>
</evidence>
<gene>
    <name evidence="3" type="ORF">AA314_03137</name>
    <name evidence="4" type="ORF">ATI61_103220</name>
</gene>
<keyword evidence="4" id="KW-0378">Hydrolase</keyword>
<dbReference type="RefSeq" id="WP_082175157.1">
    <property type="nucleotide sequence ID" value="NZ_CP011509.1"/>
</dbReference>
<reference evidence="4 6" key="2">
    <citation type="submission" date="2018-08" db="EMBL/GenBank/DDBJ databases">
        <title>Genomic Encyclopedia of Archaeal and Bacterial Type Strains, Phase II (KMG-II): from individual species to whole genera.</title>
        <authorList>
            <person name="Goeker M."/>
        </authorList>
    </citation>
    <scope>NUCLEOTIDE SEQUENCE [LARGE SCALE GENOMIC DNA]</scope>
    <source>
        <strain evidence="4 6">DSM 2261</strain>
    </source>
</reference>
<dbReference type="Proteomes" id="UP000256345">
    <property type="component" value="Unassembled WGS sequence"/>
</dbReference>
<dbReference type="EMBL" id="QUMU01000003">
    <property type="protein sequence ID" value="REG34327.1"/>
    <property type="molecule type" value="Genomic_DNA"/>
</dbReference>
<feature type="domain" description="Endonuclease/exonuclease/phosphatase" evidence="1">
    <location>
        <begin position="81"/>
        <end position="269"/>
    </location>
</feature>
<dbReference type="KEGG" id="age:AA314_03137"/>
<dbReference type="InterPro" id="IPR005135">
    <property type="entry name" value="Endo/exonuclease/phosphatase"/>
</dbReference>
<dbReference type="EMBL" id="CP011509">
    <property type="protein sequence ID" value="AKJ01511.1"/>
    <property type="molecule type" value="Genomic_DNA"/>
</dbReference>
<dbReference type="Pfam" id="PF04151">
    <property type="entry name" value="PPC"/>
    <property type="match status" value="1"/>
</dbReference>
<proteinExistence type="predicted"/>
<evidence type="ECO:0000259" key="1">
    <source>
        <dbReference type="Pfam" id="PF03372"/>
    </source>
</evidence>
<dbReference type="PROSITE" id="PS51257">
    <property type="entry name" value="PROKAR_LIPOPROTEIN"/>
    <property type="match status" value="1"/>
</dbReference>
<dbReference type="Gene3D" id="2.60.120.380">
    <property type="match status" value="1"/>
</dbReference>
<name>A0AAC8Q5Q1_9BACT</name>
<dbReference type="AlphaFoldDB" id="A0AAC8Q5Q1"/>
<dbReference type="GO" id="GO:0004519">
    <property type="term" value="F:endonuclease activity"/>
    <property type="evidence" value="ECO:0007669"/>
    <property type="project" value="UniProtKB-KW"/>
</dbReference>
<evidence type="ECO:0000313" key="5">
    <source>
        <dbReference type="Proteomes" id="UP000035579"/>
    </source>
</evidence>